<dbReference type="Pfam" id="PF14054">
    <property type="entry name" value="DUF4249"/>
    <property type="match status" value="1"/>
</dbReference>
<dbReference type="AlphaFoldDB" id="A0A2D0N7E6"/>
<sequence length="289" mass="31955">MRTTILFLLLISTLTACRKVVDYQVDFPGEQLAIVGTVSTGAGANVYVSRSIAPYGSYRVIEELMVTDAEVYIYGDTLIGRLEHRGNGRYTSTEQLHFSVGGRYWVEVIHDELGTAYSSSVTIPENILQFQADLNFTGAMWPSNEPEAKLTFSLLDRPGENYYTYFARPEVPGASDLNGVFVVGSKNFEFCGIYNTYMLDTCFDGEPFSLDLHFGLGGEAWLPSGEKRPFNSLRFRLTSVSAEYYLYLLDKRSLESGLGVADPTPTFTNITGGLGVFMAANEKAISLGF</sequence>
<protein>
    <recommendedName>
        <fullName evidence="3">DUF4249 family protein</fullName>
    </recommendedName>
</protein>
<dbReference type="InterPro" id="IPR025345">
    <property type="entry name" value="DUF4249"/>
</dbReference>
<reference evidence="1 2" key="1">
    <citation type="submission" date="2017-10" db="EMBL/GenBank/DDBJ databases">
        <title>The draft genome sequence of Lewinella nigricans NBRC 102662.</title>
        <authorList>
            <person name="Wang K."/>
        </authorList>
    </citation>
    <scope>NUCLEOTIDE SEQUENCE [LARGE SCALE GENOMIC DNA]</scope>
    <source>
        <strain evidence="1 2">NBRC 102662</strain>
    </source>
</reference>
<dbReference type="PROSITE" id="PS51257">
    <property type="entry name" value="PROKAR_LIPOPROTEIN"/>
    <property type="match status" value="1"/>
</dbReference>
<dbReference type="Proteomes" id="UP000223913">
    <property type="component" value="Unassembled WGS sequence"/>
</dbReference>
<comment type="caution">
    <text evidence="1">The sequence shown here is derived from an EMBL/GenBank/DDBJ whole genome shotgun (WGS) entry which is preliminary data.</text>
</comment>
<name>A0A2D0N7E6_FLAN2</name>
<evidence type="ECO:0008006" key="3">
    <source>
        <dbReference type="Google" id="ProtNLM"/>
    </source>
</evidence>
<accession>A0A2D0N7E6</accession>
<gene>
    <name evidence="1" type="ORF">CRP01_22895</name>
</gene>
<evidence type="ECO:0000313" key="2">
    <source>
        <dbReference type="Proteomes" id="UP000223913"/>
    </source>
</evidence>
<organism evidence="1 2">
    <name type="scientific">Flavilitoribacter nigricans (strain ATCC 23147 / DSM 23189 / NBRC 102662 / NCIMB 1420 / SS-2)</name>
    <name type="common">Lewinella nigricans</name>
    <dbReference type="NCBI Taxonomy" id="1122177"/>
    <lineage>
        <taxon>Bacteria</taxon>
        <taxon>Pseudomonadati</taxon>
        <taxon>Bacteroidota</taxon>
        <taxon>Saprospiria</taxon>
        <taxon>Saprospirales</taxon>
        <taxon>Lewinellaceae</taxon>
        <taxon>Flavilitoribacter</taxon>
    </lineage>
</organism>
<dbReference type="OrthoDB" id="1466461at2"/>
<dbReference type="RefSeq" id="WP_099152434.1">
    <property type="nucleotide sequence ID" value="NZ_PDUD01000027.1"/>
</dbReference>
<proteinExistence type="predicted"/>
<dbReference type="EMBL" id="PDUD01000027">
    <property type="protein sequence ID" value="PHN04049.1"/>
    <property type="molecule type" value="Genomic_DNA"/>
</dbReference>
<keyword evidence="2" id="KW-1185">Reference proteome</keyword>
<evidence type="ECO:0000313" key="1">
    <source>
        <dbReference type="EMBL" id="PHN04049.1"/>
    </source>
</evidence>